<keyword evidence="2" id="KW-1185">Reference proteome</keyword>
<reference evidence="1 2" key="2">
    <citation type="journal article" date="2015" name="PLoS ONE">
        <title>Whole-Genome Optical Mapping and Finished Genome Sequence of Sphingobacterium deserti sp. nov., a New Species Isolated from the Western Desert of China.</title>
        <authorList>
            <person name="Teng C."/>
            <person name="Zhou Z."/>
            <person name="Molnar I."/>
            <person name="Li X."/>
            <person name="Tang R."/>
            <person name="Chen M."/>
            <person name="Wang L."/>
            <person name="Su S."/>
            <person name="Zhang W."/>
            <person name="Lin M."/>
        </authorList>
    </citation>
    <scope>NUCLEOTIDE SEQUENCE [LARGE SCALE GENOMIC DNA]</scope>
    <source>
        <strain evidence="2">ACCC05744</strain>
    </source>
</reference>
<dbReference type="PATRIC" id="fig|1229276.3.peg.65"/>
<dbReference type="EMBL" id="JJMU01000001">
    <property type="protein sequence ID" value="KGE16227.1"/>
    <property type="molecule type" value="Genomic_DNA"/>
</dbReference>
<evidence type="ECO:0000313" key="2">
    <source>
        <dbReference type="Proteomes" id="UP000031802"/>
    </source>
</evidence>
<reference evidence="2" key="1">
    <citation type="submission" date="2014-04" db="EMBL/GenBank/DDBJ databases">
        <title>Whole-Genome optical mapping and complete genome sequence of Sphingobacterium deserti sp. nov., a new spaces isolated from desert in the west of China.</title>
        <authorList>
            <person name="Teng C."/>
            <person name="Zhou Z."/>
            <person name="Li X."/>
            <person name="Chen M."/>
            <person name="Lin M."/>
            <person name="Wang L."/>
            <person name="Su S."/>
            <person name="Zhang C."/>
            <person name="Zhang W."/>
        </authorList>
    </citation>
    <scope>NUCLEOTIDE SEQUENCE [LARGE SCALE GENOMIC DNA]</scope>
    <source>
        <strain evidence="2">ACCC05744</strain>
    </source>
</reference>
<organism evidence="1 2">
    <name type="scientific">Sphingobacterium deserti</name>
    <dbReference type="NCBI Taxonomy" id="1229276"/>
    <lineage>
        <taxon>Bacteria</taxon>
        <taxon>Pseudomonadati</taxon>
        <taxon>Bacteroidota</taxon>
        <taxon>Sphingobacteriia</taxon>
        <taxon>Sphingobacteriales</taxon>
        <taxon>Sphingobacteriaceae</taxon>
        <taxon>Sphingobacterium</taxon>
    </lineage>
</organism>
<comment type="caution">
    <text evidence="1">The sequence shown here is derived from an EMBL/GenBank/DDBJ whole genome shotgun (WGS) entry which is preliminary data.</text>
</comment>
<name>A0A0B8T3S3_9SPHI</name>
<accession>A0A0B8T3S3</accession>
<protein>
    <submittedName>
        <fullName evidence="1">Uncharacterized protein</fullName>
    </submittedName>
</protein>
<gene>
    <name evidence="1" type="ORF">DI53_0060</name>
</gene>
<dbReference type="Proteomes" id="UP000031802">
    <property type="component" value="Unassembled WGS sequence"/>
</dbReference>
<evidence type="ECO:0000313" key="1">
    <source>
        <dbReference type="EMBL" id="KGE16227.1"/>
    </source>
</evidence>
<proteinExistence type="predicted"/>
<dbReference type="AlphaFoldDB" id="A0A0B8T3S3"/>
<sequence length="60" mass="7319">MPTNKLIKTYDADGDMSKDWFVSYHFLKPEKLRKNEHDLYKRFKVFNTINSIHSKSDRRK</sequence>